<organism evidence="5 6">
    <name type="scientific">Dactylonectria macrodidyma</name>
    <dbReference type="NCBI Taxonomy" id="307937"/>
    <lineage>
        <taxon>Eukaryota</taxon>
        <taxon>Fungi</taxon>
        <taxon>Dikarya</taxon>
        <taxon>Ascomycota</taxon>
        <taxon>Pezizomycotina</taxon>
        <taxon>Sordariomycetes</taxon>
        <taxon>Hypocreomycetidae</taxon>
        <taxon>Hypocreales</taxon>
        <taxon>Nectriaceae</taxon>
        <taxon>Dactylonectria</taxon>
    </lineage>
</organism>
<evidence type="ECO:0000256" key="1">
    <source>
        <dbReference type="ARBA" id="ARBA00022669"/>
    </source>
</evidence>
<dbReference type="Gene3D" id="3.10.350.10">
    <property type="entry name" value="LysM domain"/>
    <property type="match status" value="1"/>
</dbReference>
<evidence type="ECO:0000313" key="5">
    <source>
        <dbReference type="EMBL" id="KAH7121691.1"/>
    </source>
</evidence>
<evidence type="ECO:0000256" key="2">
    <source>
        <dbReference type="ARBA" id="ARBA00044955"/>
    </source>
</evidence>
<keyword evidence="4" id="KW-0732">Signal</keyword>
<comment type="caution">
    <text evidence="5">The sequence shown here is derived from an EMBL/GenBank/DDBJ whole genome shotgun (WGS) entry which is preliminary data.</text>
</comment>
<dbReference type="AlphaFoldDB" id="A0A9P9DND8"/>
<evidence type="ECO:0008006" key="7">
    <source>
        <dbReference type="Google" id="ProtNLM"/>
    </source>
</evidence>
<proteinExistence type="inferred from homology"/>
<reference evidence="5" key="1">
    <citation type="journal article" date="2021" name="Nat. Commun.">
        <title>Genetic determinants of endophytism in the Arabidopsis root mycobiome.</title>
        <authorList>
            <person name="Mesny F."/>
            <person name="Miyauchi S."/>
            <person name="Thiergart T."/>
            <person name="Pickel B."/>
            <person name="Atanasova L."/>
            <person name="Karlsson M."/>
            <person name="Huettel B."/>
            <person name="Barry K.W."/>
            <person name="Haridas S."/>
            <person name="Chen C."/>
            <person name="Bauer D."/>
            <person name="Andreopoulos W."/>
            <person name="Pangilinan J."/>
            <person name="LaButti K."/>
            <person name="Riley R."/>
            <person name="Lipzen A."/>
            <person name="Clum A."/>
            <person name="Drula E."/>
            <person name="Henrissat B."/>
            <person name="Kohler A."/>
            <person name="Grigoriev I.V."/>
            <person name="Martin F.M."/>
            <person name="Hacquard S."/>
        </authorList>
    </citation>
    <scope>NUCLEOTIDE SEQUENCE</scope>
    <source>
        <strain evidence="5">MPI-CAGE-AT-0147</strain>
    </source>
</reference>
<sequence>MRLYPHCFIHIPFTVVIFTASSFAVNTTPDGTGGCKPHRWECPTHTGANPTSSRRTEATRSVPRKTSLEVGDINCRGWGRTYDEVDSLLCKNLADRYQIGISKFYELNPILETDCKTIRPNTEYCISGFIEPLRAYDGRCGPLFNNATCVGMNQGSCCNSETWTCGSRDHVCALRDCTPNLCWKGAGNCYLRVVVSTDGICGIVKDRHAFRMCREWGDCCNLQGRCGSGPDFCGKGVCQAGECSYPDYPMDESPVLLPWEFGEGPP</sequence>
<dbReference type="InterPro" id="IPR036861">
    <property type="entry name" value="Endochitinase-like_sf"/>
</dbReference>
<name>A0A9P9DND8_9HYPO</name>
<gene>
    <name evidence="5" type="ORF">EDB81DRAFT_665891</name>
</gene>
<keyword evidence="1" id="KW-0147">Chitin-binding</keyword>
<protein>
    <recommendedName>
        <fullName evidence="7">LysM domain-containing protein</fullName>
    </recommendedName>
</protein>
<dbReference type="EMBL" id="JAGMUV010000024">
    <property type="protein sequence ID" value="KAH7121691.1"/>
    <property type="molecule type" value="Genomic_DNA"/>
</dbReference>
<feature type="chain" id="PRO_5040237333" description="LysM domain-containing protein" evidence="4">
    <location>
        <begin position="25"/>
        <end position="266"/>
    </location>
</feature>
<evidence type="ECO:0000313" key="6">
    <source>
        <dbReference type="Proteomes" id="UP000738349"/>
    </source>
</evidence>
<accession>A0A9P9DND8</accession>
<dbReference type="Proteomes" id="UP000738349">
    <property type="component" value="Unassembled WGS sequence"/>
</dbReference>
<dbReference type="SUPFAM" id="SSF57016">
    <property type="entry name" value="Plant lectins/antimicrobial peptides"/>
    <property type="match status" value="1"/>
</dbReference>
<keyword evidence="6" id="KW-1185">Reference proteome</keyword>
<dbReference type="InterPro" id="IPR036779">
    <property type="entry name" value="LysM_dom_sf"/>
</dbReference>
<feature type="signal peptide" evidence="4">
    <location>
        <begin position="1"/>
        <end position="24"/>
    </location>
</feature>
<evidence type="ECO:0000256" key="4">
    <source>
        <dbReference type="SAM" id="SignalP"/>
    </source>
</evidence>
<evidence type="ECO:0000256" key="3">
    <source>
        <dbReference type="SAM" id="MobiDB-lite"/>
    </source>
</evidence>
<dbReference type="OrthoDB" id="1193027at2759"/>
<dbReference type="GO" id="GO:0008061">
    <property type="term" value="F:chitin binding"/>
    <property type="evidence" value="ECO:0007669"/>
    <property type="project" value="UniProtKB-KW"/>
</dbReference>
<feature type="region of interest" description="Disordered" evidence="3">
    <location>
        <begin position="44"/>
        <end position="63"/>
    </location>
</feature>
<comment type="similarity">
    <text evidence="2">Belongs to the secreted LysM effector family.</text>
</comment>